<dbReference type="OrthoDB" id="9134959at2"/>
<evidence type="ECO:0000313" key="2">
    <source>
        <dbReference type="EMBL" id="SPB14178.1"/>
    </source>
</evidence>
<accession>A0A2U3I234</accession>
<feature type="compositionally biased region" description="Polar residues" evidence="1">
    <location>
        <begin position="160"/>
        <end position="171"/>
    </location>
</feature>
<gene>
    <name evidence="2" type="ORF">NOV72_01427</name>
</gene>
<reference evidence="3" key="1">
    <citation type="submission" date="2018-01" db="EMBL/GenBank/DDBJ databases">
        <authorList>
            <person name="Peeters C."/>
        </authorList>
    </citation>
    <scope>NUCLEOTIDE SEQUENCE [LARGE SCALE GENOMIC DNA]</scope>
</reference>
<protein>
    <submittedName>
        <fullName evidence="2">Uncharacterized protein</fullName>
    </submittedName>
</protein>
<dbReference type="Proteomes" id="UP000238169">
    <property type="component" value="Unassembled WGS sequence"/>
</dbReference>
<sequence length="329" mass="36541">MTPKEVEAATGVDPVITIRKSREFDYRSIPTYLLEDWRLSLDSRAVASWLAGKENGWEVRIGPLRHILGINGNTRWSRIARELIAAGYLNRSRYQNARGHWRWAYVFSLVPPVPPHEGLKNRKRPAPDGEREAAENLFSELGQSELGTSAFGKSARKQKQQNTKAISNNNTTKNRFSSFSDLIFESEAQPHRAIFREVFGQFDPIAHSTAQQIVDEFVANARNGKAIADVKGWVRSLVERALGHQPGEKFSPKGGLAVASARSRRALVNEAIRIRDAAREKRSAAERAAIGLPASQAGPDRGQLDRLIRNGAEKKRNRVANADGDSTAS</sequence>
<evidence type="ECO:0000313" key="3">
    <source>
        <dbReference type="Proteomes" id="UP000238169"/>
    </source>
</evidence>
<dbReference type="AlphaFoldDB" id="A0A2U3I234"/>
<feature type="region of interest" description="Disordered" evidence="1">
    <location>
        <begin position="288"/>
        <end position="329"/>
    </location>
</feature>
<organism evidence="2 3">
    <name type="scientific">Caballeronia novacaledonica</name>
    <dbReference type="NCBI Taxonomy" id="1544861"/>
    <lineage>
        <taxon>Bacteria</taxon>
        <taxon>Pseudomonadati</taxon>
        <taxon>Pseudomonadota</taxon>
        <taxon>Betaproteobacteria</taxon>
        <taxon>Burkholderiales</taxon>
        <taxon>Burkholderiaceae</taxon>
        <taxon>Caballeronia</taxon>
    </lineage>
</organism>
<dbReference type="RefSeq" id="WP_146149952.1">
    <property type="nucleotide sequence ID" value="NZ_OGTP01000003.1"/>
</dbReference>
<dbReference type="EMBL" id="OGTP01000003">
    <property type="protein sequence ID" value="SPB14178.1"/>
    <property type="molecule type" value="Genomic_DNA"/>
</dbReference>
<proteinExistence type="predicted"/>
<feature type="compositionally biased region" description="Basic and acidic residues" evidence="1">
    <location>
        <begin position="302"/>
        <end position="314"/>
    </location>
</feature>
<evidence type="ECO:0000256" key="1">
    <source>
        <dbReference type="SAM" id="MobiDB-lite"/>
    </source>
</evidence>
<name>A0A2U3I234_9BURK</name>
<feature type="region of interest" description="Disordered" evidence="1">
    <location>
        <begin position="152"/>
        <end position="171"/>
    </location>
</feature>
<keyword evidence="3" id="KW-1185">Reference proteome</keyword>